<organism evidence="6 7">
    <name type="scientific">Prorocentrum cordatum</name>
    <dbReference type="NCBI Taxonomy" id="2364126"/>
    <lineage>
        <taxon>Eukaryota</taxon>
        <taxon>Sar</taxon>
        <taxon>Alveolata</taxon>
        <taxon>Dinophyceae</taxon>
        <taxon>Prorocentrales</taxon>
        <taxon>Prorocentraceae</taxon>
        <taxon>Prorocentrum</taxon>
    </lineage>
</organism>
<proteinExistence type="inferred from homology"/>
<reference evidence="6" key="1">
    <citation type="submission" date="2023-10" db="EMBL/GenBank/DDBJ databases">
        <authorList>
            <person name="Chen Y."/>
            <person name="Shah S."/>
            <person name="Dougan E. K."/>
            <person name="Thang M."/>
            <person name="Chan C."/>
        </authorList>
    </citation>
    <scope>NUCLEOTIDE SEQUENCE [LARGE SCALE GENOMIC DNA]</scope>
</reference>
<evidence type="ECO:0000256" key="1">
    <source>
        <dbReference type="ARBA" id="ARBA00005568"/>
    </source>
</evidence>
<keyword evidence="2" id="KW-0479">Metal-binding</keyword>
<evidence type="ECO:0000313" key="7">
    <source>
        <dbReference type="Proteomes" id="UP001189429"/>
    </source>
</evidence>
<dbReference type="Pfam" id="PF03328">
    <property type="entry name" value="HpcH_HpaI"/>
    <property type="match status" value="1"/>
</dbReference>
<evidence type="ECO:0000256" key="2">
    <source>
        <dbReference type="ARBA" id="ARBA00022723"/>
    </source>
</evidence>
<evidence type="ECO:0000259" key="5">
    <source>
        <dbReference type="Pfam" id="PF03328"/>
    </source>
</evidence>
<dbReference type="EMBL" id="CAUYUJ010003936">
    <property type="protein sequence ID" value="CAK0807458.1"/>
    <property type="molecule type" value="Genomic_DNA"/>
</dbReference>
<dbReference type="InterPro" id="IPR005000">
    <property type="entry name" value="Aldolase/citrate-lyase_domain"/>
</dbReference>
<evidence type="ECO:0000256" key="4">
    <source>
        <dbReference type="SAM" id="MobiDB-lite"/>
    </source>
</evidence>
<feature type="domain" description="HpcH/HpaI aldolase/citrate lyase" evidence="5">
    <location>
        <begin position="194"/>
        <end position="394"/>
    </location>
</feature>
<comment type="similarity">
    <text evidence="1">Belongs to the HpcH/HpaI aldolase family.</text>
</comment>
<keyword evidence="3" id="KW-0456">Lyase</keyword>
<dbReference type="PANTHER" id="PTHR30502:SF0">
    <property type="entry name" value="PHOSPHOENOLPYRUVATE CARBOXYLASE FAMILY PROTEIN"/>
    <property type="match status" value="1"/>
</dbReference>
<protein>
    <recommendedName>
        <fullName evidence="5">HpcH/HpaI aldolase/citrate lyase domain-containing protein</fullName>
    </recommendedName>
</protein>
<dbReference type="InterPro" id="IPR015813">
    <property type="entry name" value="Pyrv/PenolPyrv_kinase-like_dom"/>
</dbReference>
<feature type="region of interest" description="Disordered" evidence="4">
    <location>
        <begin position="1"/>
        <end position="65"/>
    </location>
</feature>
<sequence length="416" mass="44347">MSRTGSDWTLPRRRGSSFEKKDAPAAAPQAAAVASRSPRRPPRAIGGHRAGSAPPPQGASAMATRRLAARALAGAAGAAVAARPRREAARPGEPPSAWAARRGAAGALGGAPLGCEEPPRVHRGSRQQFEAIKRFRSKLANGETLVGIGVQLSDPTSTDALADCSDFIWYDTEHIPLSPEMLKWHMMVAHGKGCPAIVRVPGPNRVDGVGLFWGAFIKHALDMNADGIAVPQVRTAADVRSIVADCRYPTGGQRAPPYDKAQPSTVEDPNRHSRGFGPTTPMNYGRIPLTKYLEEADKNIFVCVMIETVEAISNIEEICSVPGLDCVILGANDMSAALGVPYQNEAPETLAAADKVIDAAKRHGKYVFFSTRYPAMAKKMAAKGCQILHVGHDVLAAVTYQEKLVEDIKGGPYIPR</sequence>
<dbReference type="Gene3D" id="3.20.20.60">
    <property type="entry name" value="Phosphoenolpyruvate-binding domains"/>
    <property type="match status" value="1"/>
</dbReference>
<keyword evidence="7" id="KW-1185">Reference proteome</keyword>
<accession>A0ABN9QR53</accession>
<feature type="region of interest" description="Disordered" evidence="4">
    <location>
        <begin position="251"/>
        <end position="280"/>
    </location>
</feature>
<dbReference type="InterPro" id="IPR040442">
    <property type="entry name" value="Pyrv_kinase-like_dom_sf"/>
</dbReference>
<feature type="compositionally biased region" description="Low complexity" evidence="4">
    <location>
        <begin position="24"/>
        <end position="36"/>
    </location>
</feature>
<dbReference type="Proteomes" id="UP001189429">
    <property type="component" value="Unassembled WGS sequence"/>
</dbReference>
<comment type="caution">
    <text evidence="6">The sequence shown here is derived from an EMBL/GenBank/DDBJ whole genome shotgun (WGS) entry which is preliminary data.</text>
</comment>
<evidence type="ECO:0000313" key="6">
    <source>
        <dbReference type="EMBL" id="CAK0807458.1"/>
    </source>
</evidence>
<dbReference type="PANTHER" id="PTHR30502">
    <property type="entry name" value="2-KETO-3-DEOXY-L-RHAMNONATE ALDOLASE"/>
    <property type="match status" value="1"/>
</dbReference>
<dbReference type="InterPro" id="IPR050251">
    <property type="entry name" value="HpcH-HpaI_aldolase"/>
</dbReference>
<feature type="region of interest" description="Disordered" evidence="4">
    <location>
        <begin position="79"/>
        <end position="101"/>
    </location>
</feature>
<dbReference type="SUPFAM" id="SSF51621">
    <property type="entry name" value="Phosphoenolpyruvate/pyruvate domain"/>
    <property type="match status" value="1"/>
</dbReference>
<gene>
    <name evidence="6" type="ORF">PCOR1329_LOCUS13336</name>
</gene>
<evidence type="ECO:0000256" key="3">
    <source>
        <dbReference type="ARBA" id="ARBA00023239"/>
    </source>
</evidence>
<name>A0ABN9QR53_9DINO</name>